<feature type="region of interest" description="Disordered" evidence="1">
    <location>
        <begin position="227"/>
        <end position="260"/>
    </location>
</feature>
<dbReference type="AlphaFoldDB" id="A0A3N4I4H1"/>
<proteinExistence type="predicted"/>
<dbReference type="EMBL" id="ML119689">
    <property type="protein sequence ID" value="RPA80286.1"/>
    <property type="molecule type" value="Genomic_DNA"/>
</dbReference>
<keyword evidence="3" id="KW-1185">Reference proteome</keyword>
<reference evidence="2 3" key="1">
    <citation type="journal article" date="2018" name="Nat. Ecol. Evol.">
        <title>Pezizomycetes genomes reveal the molecular basis of ectomycorrhizal truffle lifestyle.</title>
        <authorList>
            <person name="Murat C."/>
            <person name="Payen T."/>
            <person name="Noel B."/>
            <person name="Kuo A."/>
            <person name="Morin E."/>
            <person name="Chen J."/>
            <person name="Kohler A."/>
            <person name="Krizsan K."/>
            <person name="Balestrini R."/>
            <person name="Da Silva C."/>
            <person name="Montanini B."/>
            <person name="Hainaut M."/>
            <person name="Levati E."/>
            <person name="Barry K.W."/>
            <person name="Belfiori B."/>
            <person name="Cichocki N."/>
            <person name="Clum A."/>
            <person name="Dockter R.B."/>
            <person name="Fauchery L."/>
            <person name="Guy J."/>
            <person name="Iotti M."/>
            <person name="Le Tacon F."/>
            <person name="Lindquist E.A."/>
            <person name="Lipzen A."/>
            <person name="Malagnac F."/>
            <person name="Mello A."/>
            <person name="Molinier V."/>
            <person name="Miyauchi S."/>
            <person name="Poulain J."/>
            <person name="Riccioni C."/>
            <person name="Rubini A."/>
            <person name="Sitrit Y."/>
            <person name="Splivallo R."/>
            <person name="Traeger S."/>
            <person name="Wang M."/>
            <person name="Zifcakova L."/>
            <person name="Wipf D."/>
            <person name="Zambonelli A."/>
            <person name="Paolocci F."/>
            <person name="Nowrousian M."/>
            <person name="Ottonello S."/>
            <person name="Baldrian P."/>
            <person name="Spatafora J.W."/>
            <person name="Henrissat B."/>
            <person name="Nagy L.G."/>
            <person name="Aury J.M."/>
            <person name="Wincker P."/>
            <person name="Grigoriev I.V."/>
            <person name="Bonfante P."/>
            <person name="Martin F.M."/>
        </authorList>
    </citation>
    <scope>NUCLEOTIDE SEQUENCE [LARGE SCALE GENOMIC DNA]</scope>
    <source>
        <strain evidence="2 3">RN42</strain>
    </source>
</reference>
<protein>
    <submittedName>
        <fullName evidence="2">Uncharacterized protein</fullName>
    </submittedName>
</protein>
<evidence type="ECO:0000313" key="2">
    <source>
        <dbReference type="EMBL" id="RPA80286.1"/>
    </source>
</evidence>
<gene>
    <name evidence="2" type="ORF">BJ508DRAFT_307488</name>
</gene>
<sequence length="355" mass="40156">MENCWCQTCSHPPPHPNNNQLRCQLPRGIHGHLPNDNANTPNLLKHNIHQADPQNLATTGGTWWPSSLRHNLRHHDATVRLHNRQARQNFRQVELWSTCHITTTSDSSSTLKLLFSTGAKAVFVSSAPGLATSSRNVYATIELHSKVVHPQYQQSCTGHLESDISTKAPVSKHIPESMISKVPPSTVLATTCLNSHQRIGHLLSRCPYPVSLGQFVNLYTLPLESEYPHQGNHSGHRKDTPLGRGIESTDNRRGHIQSNKVDEQTETTFMGYRRRAARRREWERIMTRPADERETKLHLPLDSDTKRVFLVRYPRISYAMQLTNRHHAADAELAEATVPAAQTHRSSPPSRKLNF</sequence>
<evidence type="ECO:0000256" key="1">
    <source>
        <dbReference type="SAM" id="MobiDB-lite"/>
    </source>
</evidence>
<feature type="compositionally biased region" description="Basic and acidic residues" evidence="1">
    <location>
        <begin position="237"/>
        <end position="253"/>
    </location>
</feature>
<organism evidence="2 3">
    <name type="scientific">Ascobolus immersus RN42</name>
    <dbReference type="NCBI Taxonomy" id="1160509"/>
    <lineage>
        <taxon>Eukaryota</taxon>
        <taxon>Fungi</taxon>
        <taxon>Dikarya</taxon>
        <taxon>Ascomycota</taxon>
        <taxon>Pezizomycotina</taxon>
        <taxon>Pezizomycetes</taxon>
        <taxon>Pezizales</taxon>
        <taxon>Ascobolaceae</taxon>
        <taxon>Ascobolus</taxon>
    </lineage>
</organism>
<accession>A0A3N4I4H1</accession>
<dbReference type="Proteomes" id="UP000275078">
    <property type="component" value="Unassembled WGS sequence"/>
</dbReference>
<name>A0A3N4I4H1_ASCIM</name>
<evidence type="ECO:0000313" key="3">
    <source>
        <dbReference type="Proteomes" id="UP000275078"/>
    </source>
</evidence>